<evidence type="ECO:0000256" key="2">
    <source>
        <dbReference type="SAM" id="SignalP"/>
    </source>
</evidence>
<sequence length="153" mass="16499">MSRHGWGRALAALAVVTASLVTSTLVTTPAAHAASKKWGNIYAQSGSTRLATANGDFANNGNVYATVGGNWWDLRNDNRPTYLKVEFFFKKGGKWRSAGTSKSDPTHEKGNGPISRRLRADATAARANIQVCVRRTSIAPDICSPRATPSFNY</sequence>
<evidence type="ECO:0008006" key="5">
    <source>
        <dbReference type="Google" id="ProtNLM"/>
    </source>
</evidence>
<name>A0ABT0UI44_9ACTN</name>
<feature type="signal peptide" evidence="2">
    <location>
        <begin position="1"/>
        <end position="33"/>
    </location>
</feature>
<comment type="caution">
    <text evidence="3">The sequence shown here is derived from an EMBL/GenBank/DDBJ whole genome shotgun (WGS) entry which is preliminary data.</text>
</comment>
<keyword evidence="2" id="KW-0732">Signal</keyword>
<dbReference type="Proteomes" id="UP001431429">
    <property type="component" value="Unassembled WGS sequence"/>
</dbReference>
<evidence type="ECO:0000313" key="3">
    <source>
        <dbReference type="EMBL" id="MCM2388302.1"/>
    </source>
</evidence>
<feature type="chain" id="PRO_5047489765" description="Secreted protein" evidence="2">
    <location>
        <begin position="34"/>
        <end position="153"/>
    </location>
</feature>
<reference evidence="3" key="1">
    <citation type="submission" date="2022-06" db="EMBL/GenBank/DDBJ databases">
        <title>Genome public.</title>
        <authorList>
            <person name="Sun Q."/>
        </authorList>
    </citation>
    <scope>NUCLEOTIDE SEQUENCE</scope>
    <source>
        <strain evidence="3">CWNU-1</strain>
    </source>
</reference>
<feature type="region of interest" description="Disordered" evidence="1">
    <location>
        <begin position="95"/>
        <end position="114"/>
    </location>
</feature>
<evidence type="ECO:0000256" key="1">
    <source>
        <dbReference type="SAM" id="MobiDB-lite"/>
    </source>
</evidence>
<protein>
    <recommendedName>
        <fullName evidence="5">Secreted protein</fullName>
    </recommendedName>
</protein>
<evidence type="ECO:0000313" key="4">
    <source>
        <dbReference type="Proteomes" id="UP001431429"/>
    </source>
</evidence>
<gene>
    <name evidence="3" type="ORF">NBG84_08315</name>
</gene>
<proteinExistence type="predicted"/>
<dbReference type="RefSeq" id="WP_250918643.1">
    <property type="nucleotide sequence ID" value="NZ_JAMQAW010000007.1"/>
</dbReference>
<accession>A0ABT0UI44</accession>
<keyword evidence="4" id="KW-1185">Reference proteome</keyword>
<dbReference type="EMBL" id="JAMQAW010000007">
    <property type="protein sequence ID" value="MCM2388302.1"/>
    <property type="molecule type" value="Genomic_DNA"/>
</dbReference>
<organism evidence="3 4">
    <name type="scientific">Streptomyces albipurpureus</name>
    <dbReference type="NCBI Taxonomy" id="2897419"/>
    <lineage>
        <taxon>Bacteria</taxon>
        <taxon>Bacillati</taxon>
        <taxon>Actinomycetota</taxon>
        <taxon>Actinomycetes</taxon>
        <taxon>Kitasatosporales</taxon>
        <taxon>Streptomycetaceae</taxon>
        <taxon>Streptomyces</taxon>
    </lineage>
</organism>